<feature type="compositionally biased region" description="Acidic residues" evidence="1">
    <location>
        <begin position="69"/>
        <end position="84"/>
    </location>
</feature>
<feature type="region of interest" description="Disordered" evidence="1">
    <location>
        <begin position="1"/>
        <end position="87"/>
    </location>
</feature>
<sequence>MKRRSSSSRTLPTASQHDRPSQEPATTAADPVDTICQTLAMGDDTADAAPQPTMAPDIPTNEPPAALDADIDVDEDPADDEDDTPLPTFLTRTAITDERARDLFAKYNLKYDPRGKRPQQEPPNKIRRVEKPVRLRVHWTCHECRLQFGLEKVCASCGHRRCRECVRHPPKRAREALEFNTPHVEGPDEQVQDGAEEPPMAEDSTTVDPDLLSYRAEPAAPPLSPEDASANGTPRTSAPAATAGEPLSSPALEIDDDAEADYANLRSTQYMIYTRPRAAIHSILEPTTKSTRRTCHECNATLRQSGSQNCSNCGHVKCDLCTPSTEPQLQEPGPSNQVAEEEVPMVRAVKRVYRKPRQRVRYRCENCNTHFIESDRCIECGHERCHACHRDPPKRHHRAHDPEILAAVANRLAAYGGGFGQPPGIAA</sequence>
<dbReference type="EMBL" id="ML993612">
    <property type="protein sequence ID" value="KAF2162623.1"/>
    <property type="molecule type" value="Genomic_DNA"/>
</dbReference>
<protein>
    <submittedName>
        <fullName evidence="2">Uncharacterized protein</fullName>
    </submittedName>
</protein>
<evidence type="ECO:0000313" key="3">
    <source>
        <dbReference type="Proteomes" id="UP000799537"/>
    </source>
</evidence>
<name>A0A6A6C712_ZASCE</name>
<proteinExistence type="predicted"/>
<feature type="region of interest" description="Disordered" evidence="1">
    <location>
        <begin position="176"/>
        <end position="250"/>
    </location>
</feature>
<reference evidence="2" key="1">
    <citation type="journal article" date="2020" name="Stud. Mycol.">
        <title>101 Dothideomycetes genomes: a test case for predicting lifestyles and emergence of pathogens.</title>
        <authorList>
            <person name="Haridas S."/>
            <person name="Albert R."/>
            <person name="Binder M."/>
            <person name="Bloem J."/>
            <person name="Labutti K."/>
            <person name="Salamov A."/>
            <person name="Andreopoulos B."/>
            <person name="Baker S."/>
            <person name="Barry K."/>
            <person name="Bills G."/>
            <person name="Bluhm B."/>
            <person name="Cannon C."/>
            <person name="Castanera R."/>
            <person name="Culley D."/>
            <person name="Daum C."/>
            <person name="Ezra D."/>
            <person name="Gonzalez J."/>
            <person name="Henrissat B."/>
            <person name="Kuo A."/>
            <person name="Liang C."/>
            <person name="Lipzen A."/>
            <person name="Lutzoni F."/>
            <person name="Magnuson J."/>
            <person name="Mondo S."/>
            <person name="Nolan M."/>
            <person name="Ohm R."/>
            <person name="Pangilinan J."/>
            <person name="Park H.-J."/>
            <person name="Ramirez L."/>
            <person name="Alfaro M."/>
            <person name="Sun H."/>
            <person name="Tritt A."/>
            <person name="Yoshinaga Y."/>
            <person name="Zwiers L.-H."/>
            <person name="Turgeon B."/>
            <person name="Goodwin S."/>
            <person name="Spatafora J."/>
            <person name="Crous P."/>
            <person name="Grigoriev I."/>
        </authorList>
    </citation>
    <scope>NUCLEOTIDE SEQUENCE</scope>
    <source>
        <strain evidence="2">ATCC 36951</strain>
    </source>
</reference>
<organism evidence="2 3">
    <name type="scientific">Zasmidium cellare ATCC 36951</name>
    <dbReference type="NCBI Taxonomy" id="1080233"/>
    <lineage>
        <taxon>Eukaryota</taxon>
        <taxon>Fungi</taxon>
        <taxon>Dikarya</taxon>
        <taxon>Ascomycota</taxon>
        <taxon>Pezizomycotina</taxon>
        <taxon>Dothideomycetes</taxon>
        <taxon>Dothideomycetidae</taxon>
        <taxon>Mycosphaerellales</taxon>
        <taxon>Mycosphaerellaceae</taxon>
        <taxon>Zasmidium</taxon>
    </lineage>
</organism>
<feature type="compositionally biased region" description="Acidic residues" evidence="1">
    <location>
        <begin position="187"/>
        <end position="200"/>
    </location>
</feature>
<dbReference type="GeneID" id="54561581"/>
<dbReference type="Proteomes" id="UP000799537">
    <property type="component" value="Unassembled WGS sequence"/>
</dbReference>
<keyword evidence="3" id="KW-1185">Reference proteome</keyword>
<evidence type="ECO:0000313" key="2">
    <source>
        <dbReference type="EMBL" id="KAF2162623.1"/>
    </source>
</evidence>
<evidence type="ECO:0000256" key="1">
    <source>
        <dbReference type="SAM" id="MobiDB-lite"/>
    </source>
</evidence>
<dbReference type="RefSeq" id="XP_033663512.1">
    <property type="nucleotide sequence ID" value="XM_033808309.1"/>
</dbReference>
<dbReference type="AlphaFoldDB" id="A0A6A6C712"/>
<gene>
    <name evidence="2" type="ORF">M409DRAFT_26865</name>
</gene>
<accession>A0A6A6C712</accession>
<dbReference type="OrthoDB" id="5370011at2759"/>